<dbReference type="VEuPathDB" id="FungiDB:AAP_01896"/>
<dbReference type="GO" id="GO:0000176">
    <property type="term" value="C:nuclear exosome (RNase complex)"/>
    <property type="evidence" value="ECO:0007669"/>
    <property type="project" value="TreeGrafter"/>
</dbReference>
<proteinExistence type="predicted"/>
<comment type="subcellular location">
    <subcellularLocation>
        <location evidence="1">Nucleus</location>
        <location evidence="1">Nucleolus</location>
    </subcellularLocation>
</comment>
<dbReference type="InterPro" id="IPR012340">
    <property type="entry name" value="NA-bd_OB-fold"/>
</dbReference>
<feature type="domain" description="Exosome complex component N-terminal" evidence="5">
    <location>
        <begin position="8"/>
        <end position="43"/>
    </location>
</feature>
<dbReference type="GO" id="GO:0005737">
    <property type="term" value="C:cytoplasm"/>
    <property type="evidence" value="ECO:0007669"/>
    <property type="project" value="TreeGrafter"/>
</dbReference>
<comment type="caution">
    <text evidence="6">The sequence shown here is derived from an EMBL/GenBank/DDBJ whole genome shotgun (WGS) entry which is preliminary data.</text>
</comment>
<dbReference type="Pfam" id="PF10447">
    <property type="entry name" value="EXOSC1"/>
    <property type="match status" value="1"/>
</dbReference>
<dbReference type="Gene3D" id="2.40.50.100">
    <property type="match status" value="1"/>
</dbReference>
<evidence type="ECO:0000313" key="6">
    <source>
        <dbReference type="EMBL" id="KZZ94596.1"/>
    </source>
</evidence>
<evidence type="ECO:0000256" key="3">
    <source>
        <dbReference type="ARBA" id="ARBA00022835"/>
    </source>
</evidence>
<dbReference type="Proteomes" id="UP000242877">
    <property type="component" value="Unassembled WGS sequence"/>
</dbReference>
<dbReference type="InterPro" id="IPR025721">
    <property type="entry name" value="Exosome_cplx_N_dom"/>
</dbReference>
<dbReference type="InterPro" id="IPR019495">
    <property type="entry name" value="EXOSC1_C"/>
</dbReference>
<evidence type="ECO:0000313" key="7">
    <source>
        <dbReference type="Proteomes" id="UP000242877"/>
    </source>
</evidence>
<dbReference type="SUPFAM" id="SSF110324">
    <property type="entry name" value="Ribosomal L27 protein-like"/>
    <property type="match status" value="1"/>
</dbReference>
<dbReference type="InterPro" id="IPR039771">
    <property type="entry name" value="Csl4"/>
</dbReference>
<evidence type="ECO:0000259" key="5">
    <source>
        <dbReference type="Pfam" id="PF14382"/>
    </source>
</evidence>
<gene>
    <name evidence="6" type="ORF">AAP_01896</name>
</gene>
<dbReference type="PANTHER" id="PTHR12686">
    <property type="entry name" value="3'-5' EXORIBONUCLEASE CSL4-RELATED"/>
    <property type="match status" value="1"/>
</dbReference>
<dbReference type="GO" id="GO:0006396">
    <property type="term" value="P:RNA processing"/>
    <property type="evidence" value="ECO:0007669"/>
    <property type="project" value="InterPro"/>
</dbReference>
<reference evidence="6 7" key="1">
    <citation type="journal article" date="2016" name="Genome Biol. Evol.">
        <title>Divergent and convergent evolution of fungal pathogenicity.</title>
        <authorList>
            <person name="Shang Y."/>
            <person name="Xiao G."/>
            <person name="Zheng P."/>
            <person name="Cen K."/>
            <person name="Zhan S."/>
            <person name="Wang C."/>
        </authorList>
    </citation>
    <scope>NUCLEOTIDE SEQUENCE [LARGE SCALE GENOMIC DNA]</scope>
    <source>
        <strain evidence="6 7">ARSEF 7405</strain>
    </source>
</reference>
<dbReference type="SUPFAM" id="SSF50249">
    <property type="entry name" value="Nucleic acid-binding proteins"/>
    <property type="match status" value="1"/>
</dbReference>
<dbReference type="PANTHER" id="PTHR12686:SF8">
    <property type="entry name" value="EXOSOME COMPLEX COMPONENT CSL4"/>
    <property type="match status" value="1"/>
</dbReference>
<dbReference type="GO" id="GO:0003723">
    <property type="term" value="F:RNA binding"/>
    <property type="evidence" value="ECO:0007669"/>
    <property type="project" value="InterPro"/>
</dbReference>
<feature type="domain" description="Exosome complex component CSL4 C-terminal" evidence="4">
    <location>
        <begin position="138"/>
        <end position="243"/>
    </location>
</feature>
<keyword evidence="7" id="KW-1185">Reference proteome</keyword>
<evidence type="ECO:0000256" key="1">
    <source>
        <dbReference type="ARBA" id="ARBA00004604"/>
    </source>
</evidence>
<evidence type="ECO:0000259" key="4">
    <source>
        <dbReference type="Pfam" id="PF10447"/>
    </source>
</evidence>
<keyword evidence="2" id="KW-0963">Cytoplasm</keyword>
<protein>
    <submittedName>
        <fullName evidence="6">Exosome complex subunit Csl4</fullName>
    </submittedName>
</protein>
<dbReference type="Pfam" id="PF14382">
    <property type="entry name" value="ECR1_N"/>
    <property type="match status" value="1"/>
</dbReference>
<dbReference type="Gene3D" id="2.40.50.140">
    <property type="entry name" value="Nucleic acid-binding proteins"/>
    <property type="match status" value="1"/>
</dbReference>
<dbReference type="EMBL" id="AZGZ01000006">
    <property type="protein sequence ID" value="KZZ94596.1"/>
    <property type="molecule type" value="Genomic_DNA"/>
</dbReference>
<evidence type="ECO:0000256" key="2">
    <source>
        <dbReference type="ARBA" id="ARBA00022490"/>
    </source>
</evidence>
<organism evidence="6 7">
    <name type="scientific">Ascosphaera apis ARSEF 7405</name>
    <dbReference type="NCBI Taxonomy" id="392613"/>
    <lineage>
        <taxon>Eukaryota</taxon>
        <taxon>Fungi</taxon>
        <taxon>Dikarya</taxon>
        <taxon>Ascomycota</taxon>
        <taxon>Pezizomycotina</taxon>
        <taxon>Eurotiomycetes</taxon>
        <taxon>Eurotiomycetidae</taxon>
        <taxon>Onygenales</taxon>
        <taxon>Ascosphaeraceae</taxon>
        <taxon>Ascosphaera</taxon>
    </lineage>
</organism>
<keyword evidence="3" id="KW-0271">Exosome</keyword>
<name>A0A168B044_9EURO</name>
<dbReference type="FunFam" id="2.40.50.140:FF:000164">
    <property type="entry name" value="Exosome complex component CSL4"/>
    <property type="match status" value="1"/>
</dbReference>
<dbReference type="OrthoDB" id="440760at2759"/>
<dbReference type="GO" id="GO:0005730">
    <property type="term" value="C:nucleolus"/>
    <property type="evidence" value="ECO:0007669"/>
    <property type="project" value="UniProtKB-SubCell"/>
</dbReference>
<sequence>MSYSIPAIAIPGQRLASASTYSSGPGTHLHDSYICASIAGPVILEETEYIHLPSSGTAKLYPKKKQTLIVSRGTTSSAPIQPGVNGPAIIKKTVQAVAAAAADPATTNAGASVTGGLAAGESSTASKSAKERAKYNTLPAVDSIVLGRITRVQRRQAMLTILVVLDDDNLAISPAATDSPQTIASILSSAAPATVTADNNNSDDLRFQATIRKEDVRAVEKDKVVMEDMFRVGDIVRASVISLGDQSSYYCSTAKNEFGVVMARSEEGNMMFPVSWKEMKDAVTGRTELRKVAKPY</sequence>
<dbReference type="AlphaFoldDB" id="A0A168B044"/>
<accession>A0A168B044</accession>